<evidence type="ECO:0000256" key="1">
    <source>
        <dbReference type="PROSITE-ProRule" id="PRU00169"/>
    </source>
</evidence>
<name>A0AAP3STD7_BACOV</name>
<dbReference type="AlphaFoldDB" id="A0AAP3STD7"/>
<dbReference type="RefSeq" id="WP_004323510.1">
    <property type="nucleotide sequence ID" value="NZ_BAABYJ010000002.1"/>
</dbReference>
<dbReference type="GO" id="GO:0009116">
    <property type="term" value="P:nucleoside metabolic process"/>
    <property type="evidence" value="ECO:0007669"/>
    <property type="project" value="InterPro"/>
</dbReference>
<dbReference type="GO" id="GO:0008930">
    <property type="term" value="F:methylthioadenosine nucleosidase activity"/>
    <property type="evidence" value="ECO:0007669"/>
    <property type="project" value="TreeGrafter"/>
</dbReference>
<dbReference type="InterPro" id="IPR011006">
    <property type="entry name" value="CheY-like_superfamily"/>
</dbReference>
<dbReference type="PANTHER" id="PTHR46832:SF1">
    <property type="entry name" value="5'-METHYLTHIOADENOSINE_S-ADENOSYLHOMOCYSTEINE NUCLEOSIDASE"/>
    <property type="match status" value="1"/>
</dbReference>
<gene>
    <name evidence="3" type="ORF">PO240_24210</name>
</gene>
<dbReference type="Pfam" id="PF01048">
    <property type="entry name" value="PNP_UDP_1"/>
    <property type="match status" value="1"/>
</dbReference>
<dbReference type="EMBL" id="JAQNWR010000025">
    <property type="protein sequence ID" value="MDC2410979.1"/>
    <property type="molecule type" value="Genomic_DNA"/>
</dbReference>
<dbReference type="Proteomes" id="UP001214017">
    <property type="component" value="Unassembled WGS sequence"/>
</dbReference>
<accession>A0AAP3STD7</accession>
<sequence>MFRILIIEDDTNKLRNVLSKLNNISDLDVDSIEHSIDALDAKRKLRTQCYDLMIVDIAIPQTKSSQVDLEGGIDLVDEILQRKEIYKTPTHIIGLTSKDEVFHKAFEKFNNKTLTVIRYSDIDEEWETQLTEGIIQRMESKKEIDSSPIEFDYDIAFITALAEPELSQVKALCTKWDKVDLPRDSTIYYTSKINQNGKDIKIVAAHAPQMGMCAASTLTMKLIENFHPRYIVMTGIAAGVKDGDNINLGDILIAEEVWDGASGKIKTNEKDEYLFLPDFRHKVLNDDIKNIIQNIKLERRYLDDIYGAFPLPTCRPKTVLNVHIGPMASVPAVIQNKDEIDKIKSHSRKLIGIEMEAYGVFYSAANSMSPKPIAISIKSVCDFADEHKSDNYQEYSAYTSAQFAFRLLLHELISKK</sequence>
<dbReference type="GO" id="GO:0000160">
    <property type="term" value="P:phosphorelay signal transduction system"/>
    <property type="evidence" value="ECO:0007669"/>
    <property type="project" value="InterPro"/>
</dbReference>
<comment type="caution">
    <text evidence="3">The sequence shown here is derived from an EMBL/GenBank/DDBJ whole genome shotgun (WGS) entry which is preliminary data.</text>
</comment>
<reference evidence="3" key="1">
    <citation type="submission" date="2022-10" db="EMBL/GenBank/DDBJ databases">
        <title>Human gut microbiome strain richness.</title>
        <authorList>
            <person name="Chen-Liaw A."/>
        </authorList>
    </citation>
    <scope>NUCLEOTIDE SEQUENCE</scope>
    <source>
        <strain evidence="3">F7_m1001271B151109d0_201107</strain>
    </source>
</reference>
<dbReference type="InterPro" id="IPR001789">
    <property type="entry name" value="Sig_transdc_resp-reg_receiver"/>
</dbReference>
<dbReference type="InterPro" id="IPR035994">
    <property type="entry name" value="Nucleoside_phosphorylase_sf"/>
</dbReference>
<dbReference type="GO" id="GO:0019284">
    <property type="term" value="P:L-methionine salvage from S-adenosylmethionine"/>
    <property type="evidence" value="ECO:0007669"/>
    <property type="project" value="TreeGrafter"/>
</dbReference>
<evidence type="ECO:0000313" key="3">
    <source>
        <dbReference type="EMBL" id="MDC2410979.1"/>
    </source>
</evidence>
<organism evidence="3 4">
    <name type="scientific">Bacteroides ovatus</name>
    <dbReference type="NCBI Taxonomy" id="28116"/>
    <lineage>
        <taxon>Bacteria</taxon>
        <taxon>Pseudomonadati</taxon>
        <taxon>Bacteroidota</taxon>
        <taxon>Bacteroidia</taxon>
        <taxon>Bacteroidales</taxon>
        <taxon>Bacteroidaceae</taxon>
        <taxon>Bacteroides</taxon>
    </lineage>
</organism>
<dbReference type="SUPFAM" id="SSF52172">
    <property type="entry name" value="CheY-like"/>
    <property type="match status" value="1"/>
</dbReference>
<dbReference type="SUPFAM" id="SSF53167">
    <property type="entry name" value="Purine and uridine phosphorylases"/>
    <property type="match status" value="1"/>
</dbReference>
<dbReference type="Gene3D" id="3.40.50.2300">
    <property type="match status" value="1"/>
</dbReference>
<dbReference type="GO" id="GO:0008782">
    <property type="term" value="F:adenosylhomocysteine nucleosidase activity"/>
    <property type="evidence" value="ECO:0007669"/>
    <property type="project" value="TreeGrafter"/>
</dbReference>
<dbReference type="Gene3D" id="3.40.50.1580">
    <property type="entry name" value="Nucleoside phosphorylase domain"/>
    <property type="match status" value="1"/>
</dbReference>
<proteinExistence type="predicted"/>
<keyword evidence="1" id="KW-0597">Phosphoprotein</keyword>
<dbReference type="PANTHER" id="PTHR46832">
    <property type="entry name" value="5'-METHYLTHIOADENOSINE/S-ADENOSYLHOMOCYSTEINE NUCLEOSIDASE"/>
    <property type="match status" value="1"/>
</dbReference>
<evidence type="ECO:0000313" key="4">
    <source>
        <dbReference type="Proteomes" id="UP001214017"/>
    </source>
</evidence>
<feature type="domain" description="Response regulatory" evidence="2">
    <location>
        <begin position="3"/>
        <end position="130"/>
    </location>
</feature>
<feature type="modified residue" description="4-aspartylphosphate" evidence="1">
    <location>
        <position position="56"/>
    </location>
</feature>
<protein>
    <submittedName>
        <fullName evidence="3">Response regulator</fullName>
    </submittedName>
</protein>
<evidence type="ECO:0000259" key="2">
    <source>
        <dbReference type="PROSITE" id="PS50110"/>
    </source>
</evidence>
<dbReference type="PROSITE" id="PS50110">
    <property type="entry name" value="RESPONSE_REGULATORY"/>
    <property type="match status" value="1"/>
</dbReference>
<dbReference type="GO" id="GO:0005829">
    <property type="term" value="C:cytosol"/>
    <property type="evidence" value="ECO:0007669"/>
    <property type="project" value="TreeGrafter"/>
</dbReference>
<dbReference type="InterPro" id="IPR000845">
    <property type="entry name" value="Nucleoside_phosphorylase_d"/>
</dbReference>